<evidence type="ECO:0000256" key="1">
    <source>
        <dbReference type="ARBA" id="ARBA00023054"/>
    </source>
</evidence>
<reference evidence="5" key="1">
    <citation type="journal article" date="2020" name="Fungal Divers.">
        <title>Resolving the Mortierellaceae phylogeny through synthesis of multi-gene phylogenetics and phylogenomics.</title>
        <authorList>
            <person name="Vandepol N."/>
            <person name="Liber J."/>
            <person name="Desiro A."/>
            <person name="Na H."/>
            <person name="Kennedy M."/>
            <person name="Barry K."/>
            <person name="Grigoriev I.V."/>
            <person name="Miller A.N."/>
            <person name="O'Donnell K."/>
            <person name="Stajich J.E."/>
            <person name="Bonito G."/>
        </authorList>
    </citation>
    <scope>NUCLEOTIDE SEQUENCE</scope>
    <source>
        <strain evidence="5">REB-010B</strain>
    </source>
</reference>
<sequence>MSVTCTNCGAAVQLASSLTHQQLHLPNDPLIPFVKAQIDDLTAQNSSLVAENDSLASKLVESTEGRMDLDVQLNIAQMELQAAQTDLTTLRENQKHYEQLLSMISSGQLIEKKDVQPVIENLAYESQRRSQMETSKLQLESELEDLSRSLFEEANRMVNEERRATYVASKKIEGLERQLDEVLDLCKSERDQLVELKSRMGMLSDEKDAIQRERDAIEFAFVQLQQQTQHHHQQYYNSQLLNSSPSPTSMHHHMSTTAAARRGIPITPSGSPNISAGLPYVNMEAVAGSRKHVQQILQYDARQHRSSASSVKSKTDSCYFSDEDHPGSHLINDPNDDRVPSLGFHLWDPSFIEFKAYMESIFGSSGKNAAATADSSLKTSQPSTTSSTASSTATTMYSFGIISKTTTPAAPATNAVIPMNSLLSNCRLLKKMSSEDVEATLRFEPGNLLSWTQRKRLMTAVTENTLVVEAVTMGFSAKDPAQLSPVATSATLRGQQPSTSTTQSTAGKPSCALCGHGITTPLYYQYRLLDTSNESRTICPYCRTRLTSVCTFYSVLRMISKRIISGTTTPEKLYLDFLRIRLGMFLARCGVGIITGEELIQKRESMRSQLAVSNATSPQVPDNINNGNTANPPTKSQQSSSSKVPAMAPVTIITTNALTRDTPNSNKSPSGTNKTPTMLLDPKIEKSPTTTLPCDSKSMNITSIEVSTAQKSL</sequence>
<feature type="coiled-coil region" evidence="2">
    <location>
        <begin position="129"/>
        <end position="213"/>
    </location>
</feature>
<dbReference type="SUPFAM" id="SSF144284">
    <property type="entry name" value="Sec2 N-terminal region"/>
    <property type="match status" value="1"/>
</dbReference>
<keyword evidence="6" id="KW-1185">Reference proteome</keyword>
<dbReference type="OrthoDB" id="1748564at2759"/>
<comment type="caution">
    <text evidence="5">The sequence shown here is derived from an EMBL/GenBank/DDBJ whole genome shotgun (WGS) entry which is preliminary data.</text>
</comment>
<evidence type="ECO:0000256" key="3">
    <source>
        <dbReference type="SAM" id="MobiDB-lite"/>
    </source>
</evidence>
<feature type="coiled-coil region" evidence="2">
    <location>
        <begin position="38"/>
        <end position="100"/>
    </location>
</feature>
<dbReference type="Pfam" id="PF25555">
    <property type="entry name" value="RAB3A-like_C"/>
    <property type="match status" value="1"/>
</dbReference>
<evidence type="ECO:0000313" key="6">
    <source>
        <dbReference type="Proteomes" id="UP000738325"/>
    </source>
</evidence>
<dbReference type="GO" id="GO:0005085">
    <property type="term" value="F:guanyl-nucleotide exchange factor activity"/>
    <property type="evidence" value="ECO:0007669"/>
    <property type="project" value="InterPro"/>
</dbReference>
<gene>
    <name evidence="5" type="primary">SEC2</name>
    <name evidence="5" type="ORF">BGZ99_009484</name>
</gene>
<evidence type="ECO:0000313" key="5">
    <source>
        <dbReference type="EMBL" id="KAG0312467.1"/>
    </source>
</evidence>
<dbReference type="Proteomes" id="UP000738325">
    <property type="component" value="Unassembled WGS sequence"/>
</dbReference>
<feature type="region of interest" description="Disordered" evidence="3">
    <location>
        <begin position="610"/>
        <end position="696"/>
    </location>
</feature>
<dbReference type="GO" id="GO:0051286">
    <property type="term" value="C:cell tip"/>
    <property type="evidence" value="ECO:0007669"/>
    <property type="project" value="TreeGrafter"/>
</dbReference>
<feature type="compositionally biased region" description="Polar residues" evidence="3">
    <location>
        <begin position="652"/>
        <end position="676"/>
    </location>
</feature>
<dbReference type="Pfam" id="PF06428">
    <property type="entry name" value="Sec2p"/>
    <property type="match status" value="1"/>
</dbReference>
<dbReference type="PANTHER" id="PTHR14430">
    <property type="entry name" value="RABIN3-RELATED"/>
    <property type="match status" value="1"/>
</dbReference>
<dbReference type="AlphaFoldDB" id="A0A9P6R4G1"/>
<dbReference type="InterPro" id="IPR040351">
    <property type="entry name" value="RAB3IL/RAB3IP/Sec2"/>
</dbReference>
<feature type="compositionally biased region" description="Polar residues" evidence="3">
    <location>
        <begin position="610"/>
        <end position="634"/>
    </location>
</feature>
<dbReference type="EMBL" id="JAAAIP010000808">
    <property type="protein sequence ID" value="KAG0312467.1"/>
    <property type="molecule type" value="Genomic_DNA"/>
</dbReference>
<dbReference type="Gene3D" id="6.10.140.910">
    <property type="match status" value="1"/>
</dbReference>
<dbReference type="CDD" id="cd21044">
    <property type="entry name" value="Rab11BD_RAB3IP_like"/>
    <property type="match status" value="1"/>
</dbReference>
<feature type="compositionally biased region" description="Polar residues" evidence="3">
    <location>
        <begin position="687"/>
        <end position="696"/>
    </location>
</feature>
<keyword evidence="1 2" id="KW-0175">Coiled coil</keyword>
<dbReference type="GO" id="GO:0006887">
    <property type="term" value="P:exocytosis"/>
    <property type="evidence" value="ECO:0007669"/>
    <property type="project" value="TreeGrafter"/>
</dbReference>
<dbReference type="InterPro" id="IPR009449">
    <property type="entry name" value="Sec2_N"/>
</dbReference>
<evidence type="ECO:0000259" key="4">
    <source>
        <dbReference type="Pfam" id="PF06428"/>
    </source>
</evidence>
<feature type="compositionally biased region" description="Low complexity" evidence="3">
    <location>
        <begin position="495"/>
        <end position="505"/>
    </location>
</feature>
<accession>A0A9P6R4G1</accession>
<dbReference type="PANTHER" id="PTHR14430:SF0">
    <property type="entry name" value="SEC2P DOMAIN-CONTAINING PROTEIN"/>
    <property type="match status" value="1"/>
</dbReference>
<dbReference type="GO" id="GO:0070319">
    <property type="term" value="C:Golgi to plasma membrane transport vesicle"/>
    <property type="evidence" value="ECO:0007669"/>
    <property type="project" value="TreeGrafter"/>
</dbReference>
<proteinExistence type="predicted"/>
<protein>
    <submittedName>
        <fullName evidence="5">Rab guanine nucleotide exchange factor S2</fullName>
    </submittedName>
</protein>
<organism evidence="5 6">
    <name type="scientific">Dissophora globulifera</name>
    <dbReference type="NCBI Taxonomy" id="979702"/>
    <lineage>
        <taxon>Eukaryota</taxon>
        <taxon>Fungi</taxon>
        <taxon>Fungi incertae sedis</taxon>
        <taxon>Mucoromycota</taxon>
        <taxon>Mortierellomycotina</taxon>
        <taxon>Mortierellomycetes</taxon>
        <taxon>Mortierellales</taxon>
        <taxon>Mortierellaceae</taxon>
        <taxon>Dissophora</taxon>
    </lineage>
</organism>
<feature type="domain" description="GDP/GTP exchange factor Sec2 N-terminal" evidence="4">
    <location>
        <begin position="68"/>
        <end position="201"/>
    </location>
</feature>
<evidence type="ECO:0000256" key="2">
    <source>
        <dbReference type="SAM" id="Coils"/>
    </source>
</evidence>
<name>A0A9P6R4G1_9FUNG</name>
<feature type="region of interest" description="Disordered" evidence="3">
    <location>
        <begin position="488"/>
        <end position="507"/>
    </location>
</feature>